<evidence type="ECO:0000313" key="1">
    <source>
        <dbReference type="Ensembl" id="ENSNGAP00000020022.1"/>
    </source>
</evidence>
<dbReference type="AlphaFoldDB" id="A0A8C6RMT4"/>
<dbReference type="Proteomes" id="UP000694381">
    <property type="component" value="Unassembled WGS sequence"/>
</dbReference>
<accession>A0A8C6RMT4</accession>
<name>A0A8C6RMT4_NANGA</name>
<gene>
    <name evidence="1" type="primary">Spata1</name>
</gene>
<keyword evidence="2" id="KW-1185">Reference proteome</keyword>
<dbReference type="InterPro" id="IPR039062">
    <property type="entry name" value="SPAT1"/>
</dbReference>
<evidence type="ECO:0000313" key="2">
    <source>
        <dbReference type="Proteomes" id="UP000694381"/>
    </source>
</evidence>
<protein>
    <submittedName>
        <fullName evidence="1">Spermatogenesis associated 1</fullName>
    </submittedName>
</protein>
<dbReference type="GeneTree" id="ENSGT00390000003298"/>
<dbReference type="PANTHER" id="PTHR14421">
    <property type="entry name" value="SPERMATOGENESIS-ASSOCIATED PROTEIN 1"/>
    <property type="match status" value="1"/>
</dbReference>
<reference evidence="1" key="2">
    <citation type="submission" date="2025-09" db="UniProtKB">
        <authorList>
            <consortium name="Ensembl"/>
        </authorList>
    </citation>
    <scope>IDENTIFICATION</scope>
</reference>
<proteinExistence type="predicted"/>
<sequence length="102" mass="11464">MVELHVFYVPEGSWNYKLNTISIEGINKFISAGFIRISPQLTLQALREHLGEFLGVAAVAEKFLFLKFIGNNLAVVKEKQESELKLSSFAPPYVSTVILNLH</sequence>
<dbReference type="Ensembl" id="ENSNGAT00000025687.1">
    <property type="protein sequence ID" value="ENSNGAP00000020022.1"/>
    <property type="gene ID" value="ENSNGAG00000019652.1"/>
</dbReference>
<dbReference type="PANTHER" id="PTHR14421:SF3">
    <property type="entry name" value="SPERMATOGENESIS-ASSOCIATED PROTEIN 1"/>
    <property type="match status" value="1"/>
</dbReference>
<reference evidence="1" key="1">
    <citation type="submission" date="2025-08" db="UniProtKB">
        <authorList>
            <consortium name="Ensembl"/>
        </authorList>
    </citation>
    <scope>IDENTIFICATION</scope>
</reference>
<organism evidence="1 2">
    <name type="scientific">Nannospalax galili</name>
    <name type="common">Northern Israeli blind subterranean mole rat</name>
    <name type="synonym">Spalax galili</name>
    <dbReference type="NCBI Taxonomy" id="1026970"/>
    <lineage>
        <taxon>Eukaryota</taxon>
        <taxon>Metazoa</taxon>
        <taxon>Chordata</taxon>
        <taxon>Craniata</taxon>
        <taxon>Vertebrata</taxon>
        <taxon>Euteleostomi</taxon>
        <taxon>Mammalia</taxon>
        <taxon>Eutheria</taxon>
        <taxon>Euarchontoglires</taxon>
        <taxon>Glires</taxon>
        <taxon>Rodentia</taxon>
        <taxon>Myomorpha</taxon>
        <taxon>Muroidea</taxon>
        <taxon>Spalacidae</taxon>
        <taxon>Spalacinae</taxon>
        <taxon>Nannospalax</taxon>
    </lineage>
</organism>